<dbReference type="InterPro" id="IPR001650">
    <property type="entry name" value="Helicase_C-like"/>
</dbReference>
<comment type="catalytic activity">
    <reaction evidence="11 12">
        <text>ATP + H2O = ADP + phosphate + H(+)</text>
        <dbReference type="Rhea" id="RHEA:13065"/>
        <dbReference type="ChEBI" id="CHEBI:15377"/>
        <dbReference type="ChEBI" id="CHEBI:15378"/>
        <dbReference type="ChEBI" id="CHEBI:30616"/>
        <dbReference type="ChEBI" id="CHEBI:43474"/>
        <dbReference type="ChEBI" id="CHEBI:456216"/>
        <dbReference type="EC" id="5.6.2.4"/>
    </reaction>
</comment>
<dbReference type="InterPro" id="IPR027417">
    <property type="entry name" value="P-loop_NTPase"/>
</dbReference>
<organism evidence="15 16">
    <name type="scientific">Candidatus Nesciobacter abundans</name>
    <dbReference type="NCBI Taxonomy" id="2601668"/>
    <lineage>
        <taxon>Bacteria</taxon>
        <taxon>Pseudomonadati</taxon>
        <taxon>Pseudomonadota</taxon>
        <taxon>Alphaproteobacteria</taxon>
        <taxon>Holosporales</taxon>
        <taxon>Holosporaceae</taxon>
        <taxon>Candidatus Nesciobacter</taxon>
    </lineage>
</organism>
<dbReference type="GO" id="GO:0006270">
    <property type="term" value="P:DNA replication initiation"/>
    <property type="evidence" value="ECO:0007669"/>
    <property type="project" value="TreeGrafter"/>
</dbReference>
<dbReference type="Pfam" id="PF00270">
    <property type="entry name" value="DEAD"/>
    <property type="match status" value="1"/>
</dbReference>
<evidence type="ECO:0000256" key="3">
    <source>
        <dbReference type="ARBA" id="ARBA00022723"/>
    </source>
</evidence>
<dbReference type="InterPro" id="IPR011545">
    <property type="entry name" value="DEAD/DEAH_box_helicase_dom"/>
</dbReference>
<dbReference type="Pfam" id="PF00271">
    <property type="entry name" value="Helicase_C"/>
    <property type="match status" value="1"/>
</dbReference>
<evidence type="ECO:0000256" key="6">
    <source>
        <dbReference type="ARBA" id="ARBA00022806"/>
    </source>
</evidence>
<evidence type="ECO:0000313" key="15">
    <source>
        <dbReference type="EMBL" id="QEK38843.1"/>
    </source>
</evidence>
<dbReference type="SMART" id="SM00487">
    <property type="entry name" value="DEXDc"/>
    <property type="match status" value="1"/>
</dbReference>
<dbReference type="Pfam" id="PF18074">
    <property type="entry name" value="PriA_C"/>
    <property type="match status" value="1"/>
</dbReference>
<reference evidence="15 16" key="1">
    <citation type="submission" date="2019-08" db="EMBL/GenBank/DDBJ databases">
        <title>Highly reduced genomes of protist endosymbionts show evolutionary convergence.</title>
        <authorList>
            <person name="George E."/>
            <person name="Husnik F."/>
            <person name="Tashyreva D."/>
            <person name="Prokopchuk G."/>
            <person name="Horak A."/>
            <person name="Kwong W.K."/>
            <person name="Lukes J."/>
            <person name="Keeling P.J."/>
        </authorList>
    </citation>
    <scope>NUCLEOTIDE SEQUENCE [LARGE SCALE GENOMIC DNA]</scope>
    <source>
        <strain evidence="15">1604HC</strain>
    </source>
</reference>
<dbReference type="PANTHER" id="PTHR30580">
    <property type="entry name" value="PRIMOSOMAL PROTEIN N"/>
    <property type="match status" value="1"/>
</dbReference>
<keyword evidence="10 12" id="KW-0413">Isomerase</keyword>
<keyword evidence="16" id="KW-1185">Reference proteome</keyword>
<dbReference type="PROSITE" id="PS51192">
    <property type="entry name" value="HELICASE_ATP_BIND_1"/>
    <property type="match status" value="1"/>
</dbReference>
<dbReference type="InterPro" id="IPR041222">
    <property type="entry name" value="PriA_3primeBD"/>
</dbReference>
<dbReference type="Proteomes" id="UP000324924">
    <property type="component" value="Chromosome"/>
</dbReference>
<feature type="binding site" evidence="12">
    <location>
        <position position="469"/>
    </location>
    <ligand>
        <name>Zn(2+)</name>
        <dbReference type="ChEBI" id="CHEBI:29105"/>
        <label>1</label>
    </ligand>
</feature>
<dbReference type="GO" id="GO:0005524">
    <property type="term" value="F:ATP binding"/>
    <property type="evidence" value="ECO:0007669"/>
    <property type="project" value="UniProtKB-UniRule"/>
</dbReference>
<dbReference type="NCBIfam" id="TIGR00595">
    <property type="entry name" value="priA"/>
    <property type="match status" value="1"/>
</dbReference>
<feature type="binding site" evidence="12">
    <location>
        <position position="442"/>
    </location>
    <ligand>
        <name>Zn(2+)</name>
        <dbReference type="ChEBI" id="CHEBI:29105"/>
        <label>2</label>
    </ligand>
</feature>
<dbReference type="Gene3D" id="3.40.50.300">
    <property type="entry name" value="P-loop containing nucleotide triphosphate hydrolases"/>
    <property type="match status" value="2"/>
</dbReference>
<evidence type="ECO:0000256" key="2">
    <source>
        <dbReference type="ARBA" id="ARBA00022705"/>
    </source>
</evidence>
<dbReference type="EMBL" id="CP043314">
    <property type="protein sequence ID" value="QEK38843.1"/>
    <property type="molecule type" value="Genomic_DNA"/>
</dbReference>
<dbReference type="InterPro" id="IPR005259">
    <property type="entry name" value="PriA"/>
</dbReference>
<dbReference type="OrthoDB" id="9759544at2"/>
<keyword evidence="9 12" id="KW-0238">DNA-binding</keyword>
<evidence type="ECO:0000256" key="5">
    <source>
        <dbReference type="ARBA" id="ARBA00022801"/>
    </source>
</evidence>
<keyword evidence="1 12" id="KW-0639">Primosome</keyword>
<dbReference type="InterPro" id="IPR042115">
    <property type="entry name" value="PriA_3primeBD_sf"/>
</dbReference>
<dbReference type="Gene3D" id="3.40.1440.60">
    <property type="entry name" value="PriA, 3(prime) DNA-binding domain"/>
    <property type="match status" value="1"/>
</dbReference>
<feature type="domain" description="Helicase C-terminal" evidence="14">
    <location>
        <begin position="434"/>
        <end position="621"/>
    </location>
</feature>
<comment type="catalytic activity">
    <reaction evidence="12">
        <text>Couples ATP hydrolysis with the unwinding of duplex DNA by translocating in the 3'-5' direction.</text>
        <dbReference type="EC" id="5.6.2.4"/>
    </reaction>
</comment>
<evidence type="ECO:0000259" key="14">
    <source>
        <dbReference type="PROSITE" id="PS51194"/>
    </source>
</evidence>
<dbReference type="GO" id="GO:0003677">
    <property type="term" value="F:DNA binding"/>
    <property type="evidence" value="ECO:0007669"/>
    <property type="project" value="UniProtKB-UniRule"/>
</dbReference>
<evidence type="ECO:0000259" key="13">
    <source>
        <dbReference type="PROSITE" id="PS51192"/>
    </source>
</evidence>
<feature type="binding site" evidence="12">
    <location>
        <position position="472"/>
    </location>
    <ligand>
        <name>Zn(2+)</name>
        <dbReference type="ChEBI" id="CHEBI:29105"/>
        <label>1</label>
    </ligand>
</feature>
<gene>
    <name evidence="12 15" type="primary">priA</name>
    <name evidence="15" type="ORF">FZC36_00065</name>
</gene>
<feature type="domain" description="Helicase ATP-binding" evidence="13">
    <location>
        <begin position="216"/>
        <end position="378"/>
    </location>
</feature>
<comment type="similarity">
    <text evidence="12">Belongs to the helicase family. PriA subfamily.</text>
</comment>
<dbReference type="GO" id="GO:0008270">
    <property type="term" value="F:zinc ion binding"/>
    <property type="evidence" value="ECO:0007669"/>
    <property type="project" value="UniProtKB-UniRule"/>
</dbReference>
<dbReference type="GO" id="GO:0006302">
    <property type="term" value="P:double-strand break repair"/>
    <property type="evidence" value="ECO:0007669"/>
    <property type="project" value="InterPro"/>
</dbReference>
<feature type="binding site" evidence="12">
    <location>
        <position position="459"/>
    </location>
    <ligand>
        <name>Zn(2+)</name>
        <dbReference type="ChEBI" id="CHEBI:29105"/>
        <label>2</label>
    </ligand>
</feature>
<evidence type="ECO:0000256" key="9">
    <source>
        <dbReference type="ARBA" id="ARBA00023125"/>
    </source>
</evidence>
<dbReference type="GO" id="GO:0043138">
    <property type="term" value="F:3'-5' DNA helicase activity"/>
    <property type="evidence" value="ECO:0007669"/>
    <property type="project" value="UniProtKB-EC"/>
</dbReference>
<dbReference type="AlphaFoldDB" id="A0A5C0UH20"/>
<keyword evidence="4 12" id="KW-0547">Nucleotide-binding</keyword>
<protein>
    <recommendedName>
        <fullName evidence="12">Replication restart protein PriA</fullName>
    </recommendedName>
    <alternativeName>
        <fullName evidence="12">ATP-dependent DNA helicase PriA</fullName>
        <ecNumber evidence="12">5.6.2.4</ecNumber>
    </alternativeName>
    <alternativeName>
        <fullName evidence="12">DNA 3'-5' helicase PriA</fullName>
    </alternativeName>
</protein>
<evidence type="ECO:0000313" key="16">
    <source>
        <dbReference type="Proteomes" id="UP000324924"/>
    </source>
</evidence>
<evidence type="ECO:0000256" key="11">
    <source>
        <dbReference type="ARBA" id="ARBA00048988"/>
    </source>
</evidence>
<dbReference type="PANTHER" id="PTHR30580:SF0">
    <property type="entry name" value="PRIMOSOMAL PROTEIN N"/>
    <property type="match status" value="1"/>
</dbReference>
<sequence length="716" mass="82139">MTNKIDIIKSMNTVDVLLTYSWSADNLYTYKTEGNIEPGTLVKVEAGSKESIGVVWNSPSRNTQTSLKNIEIKNIKTVLPYKITESSMEWIDLVSNYTLISKSLVLKMVLGSFSEKPGYFCSSHDLENINEILNTQTSKTSSQNSNKATIDIETNMENINPKQTYKFTISDTELNLIKIKKLLKENHISSIKFPILQKKQNPFEFSEDQKSCVAELSKLNGFNPVLLEGQTGSGKTDVYFELVKKVLKQNKQVLIILPEIALAKQIKQRFINSFGYSPYVWHNKSKDSVWKWACEEEYGVLIGVRSAIWIPFKNLGLIIVDEEHSNTYKQENGPRYNAKDLAILKAKKENCPIVLVSATPSLETVWNVQNKIYKHIKLTRQIKHELDIEIVKTKTWMSQKLKTNIEKTLEKKEQVMLFLNKRGFAPFVICEYCNYRLLCSECSTGVVCHKNFYTHCTYCAKKEKLQKICPSCKEEANWKMYGIAIQKIHQEMQNMFPDKNIQMLSSDESNEVDVAIKNILSGKIDIIIGTQILAQGCHFPNLTLVGIVQGDVGMHTGDIRHTERMYQTITQVKGRCGRADKKGKVIIQTQDDESILLKSIAENKTDIWVKEEMEMRQNHDLPPFSRMIRIVFGSSSEASIEKFVHSIKKPKISAEILGPAPTQLTKYKNQYRWSFLIKYKKGQFVQKQVKLWIDSIKSKLPRNIQIIIDVDPQSFY</sequence>
<dbReference type="GO" id="GO:0006269">
    <property type="term" value="P:DNA replication, synthesis of primer"/>
    <property type="evidence" value="ECO:0007669"/>
    <property type="project" value="UniProtKB-KW"/>
</dbReference>
<dbReference type="KEGG" id="nabu:FZC36_00065"/>
<evidence type="ECO:0000256" key="10">
    <source>
        <dbReference type="ARBA" id="ARBA00023235"/>
    </source>
</evidence>
<dbReference type="HAMAP" id="MF_00983">
    <property type="entry name" value="PriA"/>
    <property type="match status" value="1"/>
</dbReference>
<feature type="binding site" evidence="12">
    <location>
        <position position="430"/>
    </location>
    <ligand>
        <name>Zn(2+)</name>
        <dbReference type="ChEBI" id="CHEBI:29105"/>
        <label>1</label>
    </ligand>
</feature>
<dbReference type="SMART" id="SM00490">
    <property type="entry name" value="HELICc"/>
    <property type="match status" value="1"/>
</dbReference>
<feature type="binding site" evidence="12">
    <location>
        <position position="433"/>
    </location>
    <ligand>
        <name>Zn(2+)</name>
        <dbReference type="ChEBI" id="CHEBI:29105"/>
        <label>1</label>
    </ligand>
</feature>
<evidence type="ECO:0000256" key="1">
    <source>
        <dbReference type="ARBA" id="ARBA00022515"/>
    </source>
</evidence>
<keyword evidence="6 12" id="KW-0347">Helicase</keyword>
<keyword evidence="2 12" id="KW-0235">DNA replication</keyword>
<evidence type="ECO:0000256" key="12">
    <source>
        <dbReference type="HAMAP-Rule" id="MF_00983"/>
    </source>
</evidence>
<dbReference type="PROSITE" id="PS51194">
    <property type="entry name" value="HELICASE_CTER"/>
    <property type="match status" value="1"/>
</dbReference>
<feature type="binding site" evidence="12">
    <location>
        <position position="439"/>
    </location>
    <ligand>
        <name>Zn(2+)</name>
        <dbReference type="ChEBI" id="CHEBI:29105"/>
        <label>2</label>
    </ligand>
</feature>
<keyword evidence="7 12" id="KW-0862">Zinc</keyword>
<name>A0A5C0UH20_9PROT</name>
<accession>A0A5C0UH20</accession>
<dbReference type="InterPro" id="IPR014001">
    <property type="entry name" value="Helicase_ATP-bd"/>
</dbReference>
<dbReference type="InterPro" id="IPR041236">
    <property type="entry name" value="PriA_C"/>
</dbReference>
<dbReference type="GO" id="GO:0006310">
    <property type="term" value="P:DNA recombination"/>
    <property type="evidence" value="ECO:0007669"/>
    <property type="project" value="InterPro"/>
</dbReference>
<dbReference type="SUPFAM" id="SSF52540">
    <property type="entry name" value="P-loop containing nucleoside triphosphate hydrolases"/>
    <property type="match status" value="1"/>
</dbReference>
<keyword evidence="5 12" id="KW-0378">Hydrolase</keyword>
<comment type="function">
    <text evidence="12">Initiates the restart of stalled replication forks, which reloads the replicative helicase on sites other than the origin of replication. Recognizes and binds to abandoned replication forks and remodels them to uncover a helicase loading site. Promotes assembly of the primosome at these replication forks.</text>
</comment>
<dbReference type="FunFam" id="3.40.50.300:FF:000489">
    <property type="entry name" value="Primosome assembly protein PriA"/>
    <property type="match status" value="1"/>
</dbReference>
<dbReference type="RefSeq" id="WP_148971966.1">
    <property type="nucleotide sequence ID" value="NZ_CP043314.1"/>
</dbReference>
<proteinExistence type="inferred from homology"/>
<evidence type="ECO:0000256" key="8">
    <source>
        <dbReference type="ARBA" id="ARBA00022840"/>
    </source>
</evidence>
<dbReference type="GO" id="GO:1990077">
    <property type="term" value="C:primosome complex"/>
    <property type="evidence" value="ECO:0007669"/>
    <property type="project" value="UniProtKB-UniRule"/>
</dbReference>
<dbReference type="Pfam" id="PF17764">
    <property type="entry name" value="PriA_3primeBD"/>
    <property type="match status" value="1"/>
</dbReference>
<keyword evidence="3 12" id="KW-0479">Metal-binding</keyword>
<dbReference type="EC" id="5.6.2.4" evidence="12"/>
<comment type="subunit">
    <text evidence="12">Component of the replication restart primosome.</text>
</comment>
<dbReference type="GO" id="GO:0016887">
    <property type="term" value="F:ATP hydrolysis activity"/>
    <property type="evidence" value="ECO:0007669"/>
    <property type="project" value="RHEA"/>
</dbReference>
<keyword evidence="8 12" id="KW-0067">ATP-binding</keyword>
<evidence type="ECO:0000256" key="4">
    <source>
        <dbReference type="ARBA" id="ARBA00022741"/>
    </source>
</evidence>
<evidence type="ECO:0000256" key="7">
    <source>
        <dbReference type="ARBA" id="ARBA00022833"/>
    </source>
</evidence>
<comment type="cofactor">
    <cofactor evidence="12">
        <name>Zn(2+)</name>
        <dbReference type="ChEBI" id="CHEBI:29105"/>
    </cofactor>
    <text evidence="12">Binds 2 zinc ions per subunit.</text>
</comment>
<feature type="binding site" evidence="12">
    <location>
        <position position="456"/>
    </location>
    <ligand>
        <name>Zn(2+)</name>
        <dbReference type="ChEBI" id="CHEBI:29105"/>
        <label>2</label>
    </ligand>
</feature>